<dbReference type="PANTHER" id="PTHR24350">
    <property type="entry name" value="SERINE/THREONINE-PROTEIN KINASE IAL-RELATED"/>
    <property type="match status" value="1"/>
</dbReference>
<keyword evidence="10" id="KW-1185">Reference proteome</keyword>
<dbReference type="PROSITE" id="PS50011">
    <property type="entry name" value="PROTEIN_KINASE_DOM"/>
    <property type="match status" value="1"/>
</dbReference>
<feature type="compositionally biased region" description="Polar residues" evidence="7">
    <location>
        <begin position="1256"/>
        <end position="1270"/>
    </location>
</feature>
<dbReference type="EMBL" id="LGTL01000008">
    <property type="protein sequence ID" value="KPA80311.1"/>
    <property type="molecule type" value="Genomic_DNA"/>
</dbReference>
<evidence type="ECO:0000256" key="1">
    <source>
        <dbReference type="ARBA" id="ARBA00022527"/>
    </source>
</evidence>
<sequence length="1673" mass="177892">MLNASTEVHPSVSPRCGIACANVDATSSEGSAALSTLGCEATCANALSASAVRGTTWRDVASVAPSHLLLSTSSSMMAGDPGLTAEMTRTETQIGPSLSCDETQLATAAINSSAQHAVLAKGINRFHELVTHLPSLTTTAASVFVNATADSRSSKEEQPSSLKSTIRPQLSYITTAAVGGGVGASPSSRNATPLLAAQLPASTVPTHCDRMLLMCPQTEQCVNDVPATLLHRRVCATADPLKAGAAKSELARLQRSGSGCFFTAARRRERELGSADGARAGVGRDDDSRLSTASLRLPNSVSSPFSPPSLAFQANVWVTARDSERTDTNSSTLQAREAFQLYLDHTRRTVLSTEASAADRAKAFDELTTHSRELFDLLDEIYTSFDGPDRRNYSMLKVLPFDEAFASCSSLEPLVRPGAGAAAATAATTSASSDDEMRNAPIEPLSLTARTYAAHLPPLGTNATTLRLLDGFERVRRSSFNSCSDTSVAYLDVVNNYFVLKLLGVGATGRVYLTVDRNTNRYYAMKTVPKRTRRTAAHLLTLRPHSCSSEPSVLRPAVPMSSLPDNGVKLPPRYTTGGSAADAVAAPIASANGTSSCSIVRTTFLPSTAEHSGKQQMSSANAPDLQEADMEGFSRSASHTSNLVIPYTESIVGGESPSSSMADGTSHNMISAVVVDGGLSWPAEVRPSIPFASQGADPLHLAANNGGGSCSIPTTRPSIVSSPLHEAVPAAPRRKDTSVTPAEGALSAVEREIRVMRRVQNHQHVVQLKEVIDDDDEDCAHMIMTYAASGPLTTAHSFDPAFGGAPCDVVRPFTRCARLLWQLADALIYVHRHHIVHNDVKPDNVLLTDSDSVLLTDFGESVLVPKRVQSATGARRQRQHSPRADDLNASVAVPHNRWKLSRTSADSFLGGGGGGGDFNEQSVSYRTHGGCSPGFSGNLARVSQVMATENSFQPDSSMFLAVGVDGDGRLNDGRIMAGSPAFAAPELIDNSTCSYSSDTWSFGVVMYAVVFGRLPFAGPSISDTFGEILHGALTFPPLDKMPQSAELTEAAYEQWVMLCSRLLVREPQRRPSLHTILRHPFFRSMVPLPSTPQSSIMEALPNRRRSMLSARRLSADDPNSRLRSAQSRRGMQLGPHMDDLSPISRTVRSSPRSVNNELLSPVGLSSAFPLHKATVPEKSDTRTAHAPSNPTPPSSSFAKKLSIPTPPRMNSTALARVPAPPATQTAKDPGPPSKRSFFSAKQEDDAPTATDPNIIAQVSSLMNSKGTDTQLPRRLSYNDGSSAALPAQPQRLLETPAMYRQSADLAGSGRTVSPREKSFFPDSNGVCNGFRRAPSGQTPVSATLMMDCTAVPSTTPALGVASPSDAATVAQVTEKEEMRRLGLALRDAGVTPATSRVLPHPDKAQRDSGGSGGDGNRGVNSPTTAAATPSQLHPEGTSADAESGDRIVHEVSVSGATRRPSDDQGRSSSFDDALSRQDATSDYYSYWNDSDEIQVSSSSSCSSCISEEAAATEVAAPVSQRATECNFNPHLPLGPLTTRAPVRRCVASAKQRMVVPVLSSHEEVQGRPKQCSPSMVSIVEVKSMTAEERRLGDPRLSREHGRSTAGASESSKKTLRLVADAKRDSSKSPSTCSVPSGDKQHSNSLSIPEASAEEVRTRRTPTPTLWSQLKHNH</sequence>
<evidence type="ECO:0000256" key="5">
    <source>
        <dbReference type="ARBA" id="ARBA00022840"/>
    </source>
</evidence>
<dbReference type="RefSeq" id="XP_015658750.1">
    <property type="nucleotide sequence ID" value="XM_015802306.1"/>
</dbReference>
<feature type="compositionally biased region" description="Polar residues" evidence="7">
    <location>
        <begin position="1421"/>
        <end position="1431"/>
    </location>
</feature>
<dbReference type="SUPFAM" id="SSF56112">
    <property type="entry name" value="Protein kinase-like (PK-like)"/>
    <property type="match status" value="1"/>
</dbReference>
<dbReference type="GO" id="GO:0004674">
    <property type="term" value="F:protein serine/threonine kinase activity"/>
    <property type="evidence" value="ECO:0007669"/>
    <property type="project" value="UniProtKB-KW"/>
</dbReference>
<feature type="compositionally biased region" description="Polar residues" evidence="7">
    <location>
        <begin position="1143"/>
        <end position="1158"/>
    </location>
</feature>
<organism evidence="9 10">
    <name type="scientific">Leptomonas pyrrhocoris</name>
    <name type="common">Firebug parasite</name>
    <dbReference type="NCBI Taxonomy" id="157538"/>
    <lineage>
        <taxon>Eukaryota</taxon>
        <taxon>Discoba</taxon>
        <taxon>Euglenozoa</taxon>
        <taxon>Kinetoplastea</taxon>
        <taxon>Metakinetoplastina</taxon>
        <taxon>Trypanosomatida</taxon>
        <taxon>Trypanosomatidae</taxon>
        <taxon>Leishmaniinae</taxon>
        <taxon>Leptomonas</taxon>
    </lineage>
</organism>
<feature type="region of interest" description="Disordered" evidence="7">
    <location>
        <begin position="1176"/>
        <end position="1290"/>
    </location>
</feature>
<feature type="binding site" evidence="6">
    <location>
        <position position="526"/>
    </location>
    <ligand>
        <name>ATP</name>
        <dbReference type="ChEBI" id="CHEBI:30616"/>
    </ligand>
</feature>
<dbReference type="OrthoDB" id="68483at2759"/>
<evidence type="ECO:0000313" key="10">
    <source>
        <dbReference type="Proteomes" id="UP000037923"/>
    </source>
</evidence>
<evidence type="ECO:0000256" key="7">
    <source>
        <dbReference type="SAM" id="MobiDB-lite"/>
    </source>
</evidence>
<comment type="caution">
    <text evidence="9">The sequence shown here is derived from an EMBL/GenBank/DDBJ whole genome shotgun (WGS) entry which is preliminary data.</text>
</comment>
<dbReference type="PROSITE" id="PS00108">
    <property type="entry name" value="PROTEIN_KINASE_ST"/>
    <property type="match status" value="1"/>
</dbReference>
<gene>
    <name evidence="9" type="ORF">ABB37_04593</name>
</gene>
<dbReference type="SMART" id="SM00220">
    <property type="entry name" value="S_TKc"/>
    <property type="match status" value="1"/>
</dbReference>
<feature type="region of interest" description="Disordered" evidence="7">
    <location>
        <begin position="1384"/>
        <end position="1474"/>
    </location>
</feature>
<feature type="region of interest" description="Disordered" evidence="7">
    <location>
        <begin position="1583"/>
        <end position="1673"/>
    </location>
</feature>
<dbReference type="Proteomes" id="UP000037923">
    <property type="component" value="Unassembled WGS sequence"/>
</dbReference>
<dbReference type="RefSeq" id="XP_015658749.1">
    <property type="nucleotide sequence ID" value="XM_015802305.1"/>
</dbReference>
<evidence type="ECO:0000256" key="3">
    <source>
        <dbReference type="ARBA" id="ARBA00022741"/>
    </source>
</evidence>
<feature type="region of interest" description="Disordered" evidence="7">
    <location>
        <begin position="1110"/>
        <end position="1158"/>
    </location>
</feature>
<dbReference type="GeneID" id="26904884"/>
<reference evidence="9 10" key="1">
    <citation type="submission" date="2015-07" db="EMBL/GenBank/DDBJ databases">
        <title>High-quality genome of monoxenous trypanosomatid Leptomonas pyrrhocoris.</title>
        <authorList>
            <person name="Flegontov P."/>
            <person name="Butenko A."/>
            <person name="Firsov S."/>
            <person name="Vlcek C."/>
            <person name="Logacheva M.D."/>
            <person name="Field M."/>
            <person name="Filatov D."/>
            <person name="Flegontova O."/>
            <person name="Gerasimov E."/>
            <person name="Jackson A.P."/>
            <person name="Kelly S."/>
            <person name="Opperdoes F."/>
            <person name="O'Reilly A."/>
            <person name="Votypka J."/>
            <person name="Yurchenko V."/>
            <person name="Lukes J."/>
        </authorList>
    </citation>
    <scope>NUCLEOTIDE SEQUENCE [LARGE SCALE GENOMIC DNA]</scope>
    <source>
        <strain evidence="9">H10</strain>
    </source>
</reference>
<keyword evidence="2" id="KW-0808">Transferase</keyword>
<feature type="compositionally biased region" description="Basic and acidic residues" evidence="7">
    <location>
        <begin position="1585"/>
        <end position="1602"/>
    </location>
</feature>
<dbReference type="PROSITE" id="PS00107">
    <property type="entry name" value="PROTEIN_KINASE_ATP"/>
    <property type="match status" value="1"/>
</dbReference>
<keyword evidence="1" id="KW-0723">Serine/threonine-protein kinase</keyword>
<dbReference type="VEuPathDB" id="TriTrypDB:LpyrH10_08_0420"/>
<dbReference type="InterPro" id="IPR030616">
    <property type="entry name" value="Aur-like"/>
</dbReference>
<evidence type="ECO:0000256" key="2">
    <source>
        <dbReference type="ARBA" id="ARBA00022679"/>
    </source>
</evidence>
<keyword evidence="3 6" id="KW-0547">Nucleotide-binding</keyword>
<protein>
    <submittedName>
        <fullName evidence="9">Protein kinase-like protein</fullName>
    </submittedName>
</protein>
<dbReference type="OMA" id="SHRICTT"/>
<dbReference type="Pfam" id="PF00069">
    <property type="entry name" value="Pkinase"/>
    <property type="match status" value="2"/>
</dbReference>
<dbReference type="Gene3D" id="3.30.200.20">
    <property type="entry name" value="Phosphorylase Kinase, domain 1"/>
    <property type="match status" value="2"/>
</dbReference>
<evidence type="ECO:0000259" key="8">
    <source>
        <dbReference type="PROSITE" id="PS50011"/>
    </source>
</evidence>
<feature type="compositionally biased region" description="Low complexity" evidence="7">
    <location>
        <begin position="1627"/>
        <end position="1636"/>
    </location>
</feature>
<evidence type="ECO:0000256" key="4">
    <source>
        <dbReference type="ARBA" id="ARBA00022777"/>
    </source>
</evidence>
<dbReference type="InterPro" id="IPR017441">
    <property type="entry name" value="Protein_kinase_ATP_BS"/>
</dbReference>
<keyword evidence="5 6" id="KW-0067">ATP-binding</keyword>
<dbReference type="Gene3D" id="1.10.510.10">
    <property type="entry name" value="Transferase(Phosphotransferase) domain 1"/>
    <property type="match status" value="2"/>
</dbReference>
<keyword evidence="4 9" id="KW-0418">Kinase</keyword>
<proteinExistence type="predicted"/>
<dbReference type="InterPro" id="IPR008271">
    <property type="entry name" value="Ser/Thr_kinase_AS"/>
</dbReference>
<accession>A0A0M9G174</accession>
<dbReference type="InterPro" id="IPR000719">
    <property type="entry name" value="Prot_kinase_dom"/>
</dbReference>
<evidence type="ECO:0000256" key="6">
    <source>
        <dbReference type="PROSITE-ProRule" id="PRU10141"/>
    </source>
</evidence>
<dbReference type="GO" id="GO:0005524">
    <property type="term" value="F:ATP binding"/>
    <property type="evidence" value="ECO:0007669"/>
    <property type="project" value="UniProtKB-UniRule"/>
</dbReference>
<evidence type="ECO:0000313" key="9">
    <source>
        <dbReference type="EMBL" id="KPA80310.1"/>
    </source>
</evidence>
<dbReference type="EMBL" id="LGTL01000008">
    <property type="protein sequence ID" value="KPA80310.1"/>
    <property type="molecule type" value="Genomic_DNA"/>
</dbReference>
<feature type="domain" description="Protein kinase" evidence="8">
    <location>
        <begin position="497"/>
        <end position="1082"/>
    </location>
</feature>
<name>A0A0M9G174_LEPPY</name>
<dbReference type="InterPro" id="IPR011009">
    <property type="entry name" value="Kinase-like_dom_sf"/>
</dbReference>